<gene>
    <name evidence="1" type="ORF">BN11_4900004</name>
</gene>
<dbReference type="STRING" id="1193182.BN11_4900004"/>
<reference evidence="1 2" key="1">
    <citation type="journal article" date="2013" name="ISME J.">
        <title>A metabolic model for members of the genus Tetrasphaera involved in enhanced biological phosphorus removal.</title>
        <authorList>
            <person name="Kristiansen R."/>
            <person name="Nguyen H.T.T."/>
            <person name="Saunders A.M."/>
            <person name="Nielsen J.L."/>
            <person name="Wimmer R."/>
            <person name="Le V.Q."/>
            <person name="McIlroy S.J."/>
            <person name="Petrovski S."/>
            <person name="Seviour R.J."/>
            <person name="Calteau A."/>
            <person name="Nielsen K.L."/>
            <person name="Nielsen P.H."/>
        </authorList>
    </citation>
    <scope>NUCLEOTIDE SEQUENCE [LARGE SCALE GENOMIC DNA]</scope>
    <source>
        <strain evidence="1 2">Ben110</strain>
    </source>
</reference>
<dbReference type="Proteomes" id="UP000035763">
    <property type="component" value="Unassembled WGS sequence"/>
</dbReference>
<evidence type="ECO:0000313" key="1">
    <source>
        <dbReference type="EMBL" id="CCH74861.1"/>
    </source>
</evidence>
<proteinExistence type="predicted"/>
<dbReference type="AlphaFoldDB" id="W6K1C3"/>
<evidence type="ECO:0000313" key="2">
    <source>
        <dbReference type="Proteomes" id="UP000035763"/>
    </source>
</evidence>
<dbReference type="EMBL" id="CAJA01000435">
    <property type="protein sequence ID" value="CCH74861.1"/>
    <property type="molecule type" value="Genomic_DNA"/>
</dbReference>
<organism evidence="1 2">
    <name type="scientific">Nostocoides australiense Ben110</name>
    <dbReference type="NCBI Taxonomy" id="1193182"/>
    <lineage>
        <taxon>Bacteria</taxon>
        <taxon>Bacillati</taxon>
        <taxon>Actinomycetota</taxon>
        <taxon>Actinomycetes</taxon>
        <taxon>Micrococcales</taxon>
        <taxon>Intrasporangiaceae</taxon>
        <taxon>Nostocoides</taxon>
    </lineage>
</organism>
<protein>
    <submittedName>
        <fullName evidence="1">Uncharacterized protein</fullName>
    </submittedName>
</protein>
<name>W6K1C3_9MICO</name>
<accession>W6K1C3</accession>
<sequence length="82" mass="8632">MSSPAGSWAGEWRPANTPRLVTDALRQAITARRFSGTGWDATGLIHHSDSKTVRAKVFPGFVTHTPIDPGGYRGVGGVLAAS</sequence>
<comment type="caution">
    <text evidence="1">The sequence shown here is derived from an EMBL/GenBank/DDBJ whole genome shotgun (WGS) entry which is preliminary data.</text>
</comment>
<keyword evidence="2" id="KW-1185">Reference proteome</keyword>